<sequence length="181" mass="21722">MIKIICQICKKPFWVKPYRVKRGVKCCSRKCRNKLPMSIEQRKKLSEFHKGKSFQSKEARKRLSDRWKGKNNPNWNNGKLFHSQGYVIIKDSSHPFAYKIRNQGYILEHRLVMEKKIGRYLLPNERVHHINGIKDDNRPENLELFANNSEHIKQRHLKQWEKVKLIGWKKLAELAYKQSRS</sequence>
<dbReference type="InterPro" id="IPR003611">
    <property type="entry name" value="NUMOD3"/>
</dbReference>
<keyword evidence="4" id="KW-0255">Endonuclease</keyword>
<name>A0A7V3JAD1_UNCC3</name>
<dbReference type="EMBL" id="DTGG01000118">
    <property type="protein sequence ID" value="HFZ09214.1"/>
    <property type="molecule type" value="Genomic_DNA"/>
</dbReference>
<dbReference type="Pfam" id="PF13392">
    <property type="entry name" value="HNH_3"/>
    <property type="match status" value="1"/>
</dbReference>
<feature type="domain" description="HNH nuclease" evidence="3">
    <location>
        <begin position="109"/>
        <end position="146"/>
    </location>
</feature>
<feature type="region of interest" description="Disordered" evidence="1">
    <location>
        <begin position="50"/>
        <end position="69"/>
    </location>
</feature>
<organism evidence="4">
    <name type="scientific">candidate division CPR3 bacterium</name>
    <dbReference type="NCBI Taxonomy" id="2268181"/>
    <lineage>
        <taxon>Bacteria</taxon>
        <taxon>Bacteria division CPR3</taxon>
    </lineage>
</organism>
<dbReference type="SUPFAM" id="SSF54060">
    <property type="entry name" value="His-Me finger endonucleases"/>
    <property type="match status" value="1"/>
</dbReference>
<dbReference type="GO" id="GO:0004519">
    <property type="term" value="F:endonuclease activity"/>
    <property type="evidence" value="ECO:0007669"/>
    <property type="project" value="UniProtKB-KW"/>
</dbReference>
<evidence type="ECO:0000256" key="1">
    <source>
        <dbReference type="SAM" id="MobiDB-lite"/>
    </source>
</evidence>
<gene>
    <name evidence="4" type="ORF">ENV41_03675</name>
</gene>
<accession>A0A7V3JAD1</accession>
<protein>
    <submittedName>
        <fullName evidence="4">HNH endonuclease</fullName>
    </submittedName>
</protein>
<dbReference type="Pfam" id="PF07460">
    <property type="entry name" value="NUMOD3"/>
    <property type="match status" value="1"/>
</dbReference>
<feature type="compositionally biased region" description="Basic and acidic residues" evidence="1">
    <location>
        <begin position="50"/>
        <end position="68"/>
    </location>
</feature>
<comment type="caution">
    <text evidence="4">The sequence shown here is derived from an EMBL/GenBank/DDBJ whole genome shotgun (WGS) entry which is preliminary data.</text>
</comment>
<keyword evidence="4" id="KW-0378">Hydrolase</keyword>
<reference evidence="4" key="1">
    <citation type="journal article" date="2020" name="mSystems">
        <title>Genome- and Community-Level Interaction Insights into Carbon Utilization and Element Cycling Functions of Hydrothermarchaeota in Hydrothermal Sediment.</title>
        <authorList>
            <person name="Zhou Z."/>
            <person name="Liu Y."/>
            <person name="Xu W."/>
            <person name="Pan J."/>
            <person name="Luo Z.H."/>
            <person name="Li M."/>
        </authorList>
    </citation>
    <scope>NUCLEOTIDE SEQUENCE [LARGE SCALE GENOMIC DNA]</scope>
    <source>
        <strain evidence="4">SpSt-757</strain>
    </source>
</reference>
<keyword evidence="4" id="KW-0540">Nuclease</keyword>
<evidence type="ECO:0000259" key="2">
    <source>
        <dbReference type="Pfam" id="PF07460"/>
    </source>
</evidence>
<dbReference type="InterPro" id="IPR003615">
    <property type="entry name" value="HNH_nuc"/>
</dbReference>
<dbReference type="InterPro" id="IPR044925">
    <property type="entry name" value="His-Me_finger_sf"/>
</dbReference>
<dbReference type="GO" id="GO:0003677">
    <property type="term" value="F:DNA binding"/>
    <property type="evidence" value="ECO:0007669"/>
    <property type="project" value="InterPro"/>
</dbReference>
<feature type="domain" description="Nuclease associated modular" evidence="2">
    <location>
        <begin position="54"/>
        <end position="77"/>
    </location>
</feature>
<dbReference type="Gene3D" id="3.90.75.20">
    <property type="match status" value="1"/>
</dbReference>
<evidence type="ECO:0000259" key="3">
    <source>
        <dbReference type="Pfam" id="PF13392"/>
    </source>
</evidence>
<evidence type="ECO:0000313" key="4">
    <source>
        <dbReference type="EMBL" id="HFZ09214.1"/>
    </source>
</evidence>
<proteinExistence type="predicted"/>
<dbReference type="AlphaFoldDB" id="A0A7V3JAD1"/>